<evidence type="ECO:0000313" key="8">
    <source>
        <dbReference type="Proteomes" id="UP001155241"/>
    </source>
</evidence>
<feature type="domain" description="DAGKc" evidence="6">
    <location>
        <begin position="22"/>
        <end position="150"/>
    </location>
</feature>
<dbReference type="Proteomes" id="UP001155241">
    <property type="component" value="Unassembled WGS sequence"/>
</dbReference>
<feature type="compositionally biased region" description="Polar residues" evidence="5">
    <location>
        <begin position="1"/>
        <end position="13"/>
    </location>
</feature>
<dbReference type="PANTHER" id="PTHR12358:SF106">
    <property type="entry name" value="LIPID KINASE YEGS"/>
    <property type="match status" value="1"/>
</dbReference>
<evidence type="ECO:0000256" key="1">
    <source>
        <dbReference type="ARBA" id="ARBA00022679"/>
    </source>
</evidence>
<keyword evidence="4" id="KW-0067">ATP-binding</keyword>
<dbReference type="RefSeq" id="WP_252853556.1">
    <property type="nucleotide sequence ID" value="NZ_JAMXLR010000055.1"/>
</dbReference>
<feature type="region of interest" description="Disordered" evidence="5">
    <location>
        <begin position="1"/>
        <end position="20"/>
    </location>
</feature>
<evidence type="ECO:0000256" key="4">
    <source>
        <dbReference type="ARBA" id="ARBA00022840"/>
    </source>
</evidence>
<organism evidence="7 8">
    <name type="scientific">Aeoliella straminimaris</name>
    <dbReference type="NCBI Taxonomy" id="2954799"/>
    <lineage>
        <taxon>Bacteria</taxon>
        <taxon>Pseudomonadati</taxon>
        <taxon>Planctomycetota</taxon>
        <taxon>Planctomycetia</taxon>
        <taxon>Pirellulales</taxon>
        <taxon>Lacipirellulaceae</taxon>
        <taxon>Aeoliella</taxon>
    </lineage>
</organism>
<dbReference type="Pfam" id="PF00781">
    <property type="entry name" value="DAGK_cat"/>
    <property type="match status" value="1"/>
</dbReference>
<dbReference type="SUPFAM" id="SSF111331">
    <property type="entry name" value="NAD kinase/diacylglycerol kinase-like"/>
    <property type="match status" value="1"/>
</dbReference>
<evidence type="ECO:0000313" key="7">
    <source>
        <dbReference type="EMBL" id="MCO6045444.1"/>
    </source>
</evidence>
<dbReference type="Pfam" id="PF19279">
    <property type="entry name" value="YegS_C"/>
    <property type="match status" value="1"/>
</dbReference>
<accession>A0A9X2FBF2</accession>
<keyword evidence="3" id="KW-0418">Kinase</keyword>
<dbReference type="GO" id="GO:0005524">
    <property type="term" value="F:ATP binding"/>
    <property type="evidence" value="ECO:0007669"/>
    <property type="project" value="UniProtKB-KW"/>
</dbReference>
<proteinExistence type="predicted"/>
<dbReference type="InterPro" id="IPR001206">
    <property type="entry name" value="Diacylglycerol_kinase_cat_dom"/>
</dbReference>
<evidence type="ECO:0000259" key="6">
    <source>
        <dbReference type="PROSITE" id="PS50146"/>
    </source>
</evidence>
<dbReference type="Gene3D" id="3.40.50.10330">
    <property type="entry name" value="Probable inorganic polyphosphate/atp-NAD kinase, domain 1"/>
    <property type="match status" value="1"/>
</dbReference>
<dbReference type="SMART" id="SM00046">
    <property type="entry name" value="DAGKc"/>
    <property type="match status" value="1"/>
</dbReference>
<dbReference type="PROSITE" id="PS50146">
    <property type="entry name" value="DAGK"/>
    <property type="match status" value="1"/>
</dbReference>
<sequence>MNIESTADSTTDQPRMVRPLDQGARQVLMLVNRKAGAGRGQAIVGRAVETLANHGLSVQQVSEIDQLHDATLELMQAGELRGVVSAGGDGTICAALNSTPPGTPLAVLPLGTENLLARYLTHRRTPESVAELLTEGVVVPMDAATAGDQLFTTVLSAGLDAEVVRQVHENRRGNITHLAYVAPVLQTIAGYRYPKVRITSLDSTGEPFTATGCWSFMLNLPRYAMNLPIAPHAVGTDGLLDACVLERGSLGTGMWYVLNMLCRRHHALSSVHTARRSKFLIESADGQPVSYQIDGDPGGMLPVEVTSLPGRMSLVVSRKVARNLGFEVSAERD</sequence>
<dbReference type="InterPro" id="IPR016064">
    <property type="entry name" value="NAD/diacylglycerol_kinase_sf"/>
</dbReference>
<evidence type="ECO:0000256" key="2">
    <source>
        <dbReference type="ARBA" id="ARBA00022741"/>
    </source>
</evidence>
<evidence type="ECO:0000256" key="3">
    <source>
        <dbReference type="ARBA" id="ARBA00022777"/>
    </source>
</evidence>
<gene>
    <name evidence="7" type="ORF">NG895_16155</name>
</gene>
<reference evidence="7" key="1">
    <citation type="submission" date="2022-06" db="EMBL/GenBank/DDBJ databases">
        <title>Aeoliella straminimaris, a novel planctomycete from sediments.</title>
        <authorList>
            <person name="Vitorino I.R."/>
            <person name="Lage O.M."/>
        </authorList>
    </citation>
    <scope>NUCLEOTIDE SEQUENCE</scope>
    <source>
        <strain evidence="7">ICT_H6.2</strain>
    </source>
</reference>
<dbReference type="EMBL" id="JAMXLR010000055">
    <property type="protein sequence ID" value="MCO6045444.1"/>
    <property type="molecule type" value="Genomic_DNA"/>
</dbReference>
<name>A0A9X2FBF2_9BACT</name>
<dbReference type="Gene3D" id="2.60.200.40">
    <property type="match status" value="1"/>
</dbReference>
<protein>
    <recommendedName>
        <fullName evidence="6">DAGKc domain-containing protein</fullName>
    </recommendedName>
</protein>
<keyword evidence="8" id="KW-1185">Reference proteome</keyword>
<dbReference type="PANTHER" id="PTHR12358">
    <property type="entry name" value="SPHINGOSINE KINASE"/>
    <property type="match status" value="1"/>
</dbReference>
<dbReference type="GO" id="GO:0016301">
    <property type="term" value="F:kinase activity"/>
    <property type="evidence" value="ECO:0007669"/>
    <property type="project" value="UniProtKB-KW"/>
</dbReference>
<keyword evidence="2" id="KW-0547">Nucleotide-binding</keyword>
<dbReference type="InterPro" id="IPR050187">
    <property type="entry name" value="Lipid_Phosphate_FormReg"/>
</dbReference>
<dbReference type="AlphaFoldDB" id="A0A9X2FBF2"/>
<dbReference type="InterPro" id="IPR045540">
    <property type="entry name" value="YegS/DAGK_C"/>
</dbReference>
<keyword evidence="1" id="KW-0808">Transferase</keyword>
<dbReference type="InterPro" id="IPR017438">
    <property type="entry name" value="ATP-NAD_kinase_N"/>
</dbReference>
<dbReference type="GO" id="GO:0005886">
    <property type="term" value="C:plasma membrane"/>
    <property type="evidence" value="ECO:0007669"/>
    <property type="project" value="TreeGrafter"/>
</dbReference>
<comment type="caution">
    <text evidence="7">The sequence shown here is derived from an EMBL/GenBank/DDBJ whole genome shotgun (WGS) entry which is preliminary data.</text>
</comment>
<evidence type="ECO:0000256" key="5">
    <source>
        <dbReference type="SAM" id="MobiDB-lite"/>
    </source>
</evidence>